<reference evidence="1 2" key="1">
    <citation type="journal article" date="2016" name="Nat. Commun.">
        <title>Thousands of microbial genomes shed light on interconnected biogeochemical processes in an aquifer system.</title>
        <authorList>
            <person name="Anantharaman K."/>
            <person name="Brown C.T."/>
            <person name="Hug L.A."/>
            <person name="Sharon I."/>
            <person name="Castelle C.J."/>
            <person name="Probst A.J."/>
            <person name="Thomas B.C."/>
            <person name="Singh A."/>
            <person name="Wilkins M.J."/>
            <person name="Karaoz U."/>
            <person name="Brodie E.L."/>
            <person name="Williams K.H."/>
            <person name="Hubbard S.S."/>
            <person name="Banfield J.F."/>
        </authorList>
    </citation>
    <scope>NUCLEOTIDE SEQUENCE [LARGE SCALE GENOMIC DNA]</scope>
</reference>
<dbReference type="Proteomes" id="UP000176923">
    <property type="component" value="Unassembled WGS sequence"/>
</dbReference>
<proteinExistence type="predicted"/>
<dbReference type="InterPro" id="IPR007833">
    <property type="entry name" value="Capsule_polysaccharide_synth"/>
</dbReference>
<dbReference type="STRING" id="1798382.A3D77_07385"/>
<dbReference type="GO" id="GO:0015774">
    <property type="term" value="P:polysaccharide transport"/>
    <property type="evidence" value="ECO:0007669"/>
    <property type="project" value="InterPro"/>
</dbReference>
<sequence length="550" mass="63616">MDLKNILGYIKRPKTIDPLEEKLNRITDETTRYIINIKRYKKQIKILYGPAFSIYIPCFVHDTIFSNILRIHGAEIVPIYCDSIQHVECNVYGGVWGGGKNFKKNCANCAMKSRHLWSSAAYNLLKFSSFITRGERIAIYNIVRKISEEKWMEFSYQGLSFGQWAKDTLLNNYVVGDYHLVNNSNKLGKIHISNLLLLNCAYSRILQKVKPDRVITNDSYYGMWALMQRLCQERSIPFYSHWSGTRKGAWCYAYNDASLNLNFSPSWKNFAKIPLKLSQKKKVTKWLDERCKGKDMVLDAASIQTYKSKVFNLEIIKKNRPIALLLANVVWDQAALNKETFFKGMMEWIVETIHWFSKHSEYQLIIKPHPIELHPAIPKTQESVLSVLQNRRIEISSNVIILPSDVQMTAYQLFDYADVGLVYTSTSGIEMSARGIPVITAGSAPFRGLGFTVDPGSKKEYEEYLKNFLTKSKKRNNKFIDLAYKYILFNFFHYYTKIDIMDNSFENAPVLKVGKVEDILPGKNKYLDYIANSIMRGLPILSENRWPPES</sequence>
<evidence type="ECO:0008006" key="3">
    <source>
        <dbReference type="Google" id="ProtNLM"/>
    </source>
</evidence>
<evidence type="ECO:0000313" key="1">
    <source>
        <dbReference type="EMBL" id="OGG12851.1"/>
    </source>
</evidence>
<dbReference type="SUPFAM" id="SSF53756">
    <property type="entry name" value="UDP-Glycosyltransferase/glycogen phosphorylase"/>
    <property type="match status" value="1"/>
</dbReference>
<dbReference type="Pfam" id="PF05159">
    <property type="entry name" value="Capsule_synth"/>
    <property type="match status" value="1"/>
</dbReference>
<gene>
    <name evidence="1" type="ORF">A3D77_07385</name>
</gene>
<accession>A0A1F5ZKC4</accession>
<name>A0A1F5ZKC4_9BACT</name>
<dbReference type="AlphaFoldDB" id="A0A1F5ZKC4"/>
<organism evidence="1 2">
    <name type="scientific">Candidatus Gottesmanbacteria bacterium RIFCSPHIGHO2_02_FULL_39_11</name>
    <dbReference type="NCBI Taxonomy" id="1798382"/>
    <lineage>
        <taxon>Bacteria</taxon>
        <taxon>Candidatus Gottesmaniibacteriota</taxon>
    </lineage>
</organism>
<comment type="caution">
    <text evidence="1">The sequence shown here is derived from an EMBL/GenBank/DDBJ whole genome shotgun (WGS) entry which is preliminary data.</text>
</comment>
<protein>
    <recommendedName>
        <fullName evidence="3">Capsule biosynthesis protein</fullName>
    </recommendedName>
</protein>
<dbReference type="EMBL" id="MFJL01000041">
    <property type="protein sequence ID" value="OGG12851.1"/>
    <property type="molecule type" value="Genomic_DNA"/>
</dbReference>
<evidence type="ECO:0000313" key="2">
    <source>
        <dbReference type="Proteomes" id="UP000176923"/>
    </source>
</evidence>
<dbReference type="GO" id="GO:0000271">
    <property type="term" value="P:polysaccharide biosynthetic process"/>
    <property type="evidence" value="ECO:0007669"/>
    <property type="project" value="InterPro"/>
</dbReference>